<keyword evidence="1" id="KW-0732">Signal</keyword>
<dbReference type="AlphaFoldDB" id="A0A2M4C8Q2"/>
<evidence type="ECO:0000313" key="2">
    <source>
        <dbReference type="EMBL" id="MBW61703.1"/>
    </source>
</evidence>
<dbReference type="EMBL" id="GGFJ01012562">
    <property type="protein sequence ID" value="MBW61703.1"/>
    <property type="molecule type" value="Transcribed_RNA"/>
</dbReference>
<sequence length="100" mass="11450">MLLHILWSIFLPFVYGSTVSVAHDISHFSGPITAMRMGYTLRNVKQALSFYGKLELIFVPEMKDLKNNEKGLMIAKAQGSNAIEIRIVYAVLMRIFPWFI</sequence>
<organism evidence="2">
    <name type="scientific">Anopheles marajoara</name>
    <dbReference type="NCBI Taxonomy" id="58244"/>
    <lineage>
        <taxon>Eukaryota</taxon>
        <taxon>Metazoa</taxon>
        <taxon>Ecdysozoa</taxon>
        <taxon>Arthropoda</taxon>
        <taxon>Hexapoda</taxon>
        <taxon>Insecta</taxon>
        <taxon>Pterygota</taxon>
        <taxon>Neoptera</taxon>
        <taxon>Endopterygota</taxon>
        <taxon>Diptera</taxon>
        <taxon>Nematocera</taxon>
        <taxon>Culicoidea</taxon>
        <taxon>Culicidae</taxon>
        <taxon>Anophelinae</taxon>
        <taxon>Anopheles</taxon>
    </lineage>
</organism>
<accession>A0A2M4C8Q2</accession>
<feature type="signal peptide" evidence="1">
    <location>
        <begin position="1"/>
        <end position="16"/>
    </location>
</feature>
<protein>
    <submittedName>
        <fullName evidence="2">Putative secreted protein</fullName>
    </submittedName>
</protein>
<name>A0A2M4C8Q2_9DIPT</name>
<proteinExistence type="predicted"/>
<reference evidence="2" key="1">
    <citation type="submission" date="2018-01" db="EMBL/GenBank/DDBJ databases">
        <title>An insight into the sialome of Amazonian anophelines.</title>
        <authorList>
            <person name="Ribeiro J.M."/>
            <person name="Scarpassa V."/>
            <person name="Calvo E."/>
        </authorList>
    </citation>
    <scope>NUCLEOTIDE SEQUENCE</scope>
    <source>
        <tissue evidence="2">Salivary glands</tissue>
    </source>
</reference>
<evidence type="ECO:0000256" key="1">
    <source>
        <dbReference type="SAM" id="SignalP"/>
    </source>
</evidence>
<feature type="chain" id="PRO_5014643249" evidence="1">
    <location>
        <begin position="17"/>
        <end position="100"/>
    </location>
</feature>